<proteinExistence type="predicted"/>
<dbReference type="Proteomes" id="UP000256710">
    <property type="component" value="Unassembled WGS sequence"/>
</dbReference>
<organism evidence="1 2">
    <name type="scientific">Cupriavidus neocaledonicus</name>
    <dbReference type="NCBI Taxonomy" id="1040979"/>
    <lineage>
        <taxon>Bacteria</taxon>
        <taxon>Pseudomonadati</taxon>
        <taxon>Pseudomonadota</taxon>
        <taxon>Betaproteobacteria</taxon>
        <taxon>Burkholderiales</taxon>
        <taxon>Burkholderiaceae</taxon>
        <taxon>Cupriavidus</taxon>
    </lineage>
</organism>
<reference evidence="1 2" key="1">
    <citation type="submission" date="2018-01" db="EMBL/GenBank/DDBJ databases">
        <authorList>
            <person name="Clerissi C."/>
        </authorList>
    </citation>
    <scope>NUCLEOTIDE SEQUENCE [LARGE SCALE GENOMIC DNA]</scope>
    <source>
        <strain evidence="1">Cupriavidus taiwanensis STM 6082</strain>
    </source>
</reference>
<accession>A0ABY1VDV3</accession>
<gene>
    <name evidence="1" type="ORF">CBM2605_B90093</name>
</gene>
<dbReference type="EMBL" id="OFTC01000048">
    <property type="protein sequence ID" value="SOZ40347.1"/>
    <property type="molecule type" value="Genomic_DNA"/>
</dbReference>
<keyword evidence="2" id="KW-1185">Reference proteome</keyword>
<evidence type="ECO:0000313" key="1">
    <source>
        <dbReference type="EMBL" id="SOZ40347.1"/>
    </source>
</evidence>
<evidence type="ECO:0000313" key="2">
    <source>
        <dbReference type="Proteomes" id="UP000256710"/>
    </source>
</evidence>
<name>A0ABY1VDV3_9BURK</name>
<comment type="caution">
    <text evidence="1">The sequence shown here is derived from an EMBL/GenBank/DDBJ whole genome shotgun (WGS) entry which is preliminary data.</text>
</comment>
<sequence length="41" mass="4548">MDDKRVCVETGGVEDADLWCLQFGLTRPATVVCDDRVSLPH</sequence>
<protein>
    <recommendedName>
        <fullName evidence="3">Transposase</fullName>
    </recommendedName>
</protein>
<evidence type="ECO:0008006" key="3">
    <source>
        <dbReference type="Google" id="ProtNLM"/>
    </source>
</evidence>